<feature type="region of interest" description="Disordered" evidence="1">
    <location>
        <begin position="188"/>
        <end position="234"/>
    </location>
</feature>
<organism evidence="4 5">
    <name type="scientific">Mycena venus</name>
    <dbReference type="NCBI Taxonomy" id="2733690"/>
    <lineage>
        <taxon>Eukaryota</taxon>
        <taxon>Fungi</taxon>
        <taxon>Dikarya</taxon>
        <taxon>Basidiomycota</taxon>
        <taxon>Agaricomycotina</taxon>
        <taxon>Agaricomycetes</taxon>
        <taxon>Agaricomycetidae</taxon>
        <taxon>Agaricales</taxon>
        <taxon>Marasmiineae</taxon>
        <taxon>Mycenaceae</taxon>
        <taxon>Mycena</taxon>
    </lineage>
</organism>
<comment type="caution">
    <text evidence="4">The sequence shown here is derived from an EMBL/GenBank/DDBJ whole genome shotgun (WGS) entry which is preliminary data.</text>
</comment>
<evidence type="ECO:0000256" key="1">
    <source>
        <dbReference type="SAM" id="MobiDB-lite"/>
    </source>
</evidence>
<keyword evidence="3" id="KW-0732">Signal</keyword>
<dbReference type="OrthoDB" id="3061800at2759"/>
<sequence length="234" mass="24608">MLFLRLLLCSLTLVVPLITFALEIVAPAQVMSPGILQINMTGQAEDPDSGETTDAKLTIYNAATGRSYDSPQTSTFRAVGNNTTAVSIPIPPLPNGGGWVVQALAGFGDETVIAISNSFFIQSDISSTNSGNLDGDGNNPVTHINTPNNPPQPISKYAIGGGVFGILALLLGVFRLVLFCTHRRRSESGASKLEAGQGTNSAPWNSDQSTSGLSQENLNENEKVLMPASTEGMK</sequence>
<protein>
    <submittedName>
        <fullName evidence="4">Uncharacterized protein</fullName>
    </submittedName>
</protein>
<evidence type="ECO:0000256" key="3">
    <source>
        <dbReference type="SAM" id="SignalP"/>
    </source>
</evidence>
<keyword evidence="2" id="KW-1133">Transmembrane helix</keyword>
<reference evidence="4" key="1">
    <citation type="submission" date="2020-05" db="EMBL/GenBank/DDBJ databases">
        <title>Mycena genomes resolve the evolution of fungal bioluminescence.</title>
        <authorList>
            <person name="Tsai I.J."/>
        </authorList>
    </citation>
    <scope>NUCLEOTIDE SEQUENCE</scope>
    <source>
        <strain evidence="4">CCC161011</strain>
    </source>
</reference>
<feature type="compositionally biased region" description="Polar residues" evidence="1">
    <location>
        <begin position="197"/>
        <end position="218"/>
    </location>
</feature>
<feature type="chain" id="PRO_5034320002" evidence="3">
    <location>
        <begin position="22"/>
        <end position="234"/>
    </location>
</feature>
<keyword evidence="2" id="KW-0812">Transmembrane</keyword>
<keyword evidence="2" id="KW-0472">Membrane</keyword>
<dbReference type="EMBL" id="JACAZI010000013">
    <property type="protein sequence ID" value="KAF7345748.1"/>
    <property type="molecule type" value="Genomic_DNA"/>
</dbReference>
<keyword evidence="5" id="KW-1185">Reference proteome</keyword>
<feature type="signal peptide" evidence="3">
    <location>
        <begin position="1"/>
        <end position="21"/>
    </location>
</feature>
<name>A0A8H7CSE2_9AGAR</name>
<gene>
    <name evidence="4" type="ORF">MVEN_01595000</name>
</gene>
<evidence type="ECO:0000256" key="2">
    <source>
        <dbReference type="SAM" id="Phobius"/>
    </source>
</evidence>
<accession>A0A8H7CSE2</accession>
<evidence type="ECO:0000313" key="5">
    <source>
        <dbReference type="Proteomes" id="UP000620124"/>
    </source>
</evidence>
<proteinExistence type="predicted"/>
<feature type="transmembrane region" description="Helical" evidence="2">
    <location>
        <begin position="157"/>
        <end position="178"/>
    </location>
</feature>
<evidence type="ECO:0000313" key="4">
    <source>
        <dbReference type="EMBL" id="KAF7345748.1"/>
    </source>
</evidence>
<dbReference type="Proteomes" id="UP000620124">
    <property type="component" value="Unassembled WGS sequence"/>
</dbReference>
<dbReference type="AlphaFoldDB" id="A0A8H7CSE2"/>